<name>A0A4Q5HLN5_9BACT</name>
<sequence>MNKKFLSAILFGALMVSSTGTFVSCKDYDDDIDRIDKELTDLKSQIAALQSKIDAGKYITSVDKTDKGLTFTLNDGSSYEVTNGVDGEKGEKGDGNKLTIDKDGQWLIDDEPTGWYCAKKGETATVIVPEVGADGYWYFVNKETGKLEKSTYKAAPVSAVEADGICTLTVVNPDGTTTVVKLPTTAASITELEIVGYLNAEGVFTAFSDKGSADNKYEMNSSAFWANKKYEWEWKDKDGSQKISGSIAEKTALVSLEGASLVVRVAPASADLSTVSMNLINSQLKEAPIALGAATAYKGLVARDASANGLWSVPMSSEVLSSVGSLKALKQNFFIDKNDNGIKDSDEKNIAFALKTPSFLSNYNLAFNNIELKAANAFINDKDHALISDANLIQKGNTIYYTGENKGINPNDSEDKSYISVKQGAINTFYFDVPTSIYKSQIIVDEFEKQNWGVEIEGNTFTVNKYFDKATIPSFPVYFNYIELVNDGSVKSVTQTVYIRLERSISAGVTLDAKAWTINAVKNKDNFTAPLKKMYDAMSAEELINWKEFVKNYDYEVYQVGTNADGSDKKISDYKQYGTNGENGSNKIKDMVSLVKSNGENITNAVDAASIKVNLNQEWPTNLAFDKEYYVLVSFKDSKGDVLSTAKLPFTVGIPALSTFLVKQQGVFNGTNDGTAYIFSQAYNVKDNDVIAMQYDLTYGFVKLAEKLQPKDATATTLKFKTNGYINGDDKNAEGQIAGIAEMKITSTTPVELTPGYTAIDASKAILMAQKGKNGKVYGQKFVIEVAEAKYVGKYAYSNDDKKAQKFTITMKSPIKEGSISAADGSKTISIDATDQQKIVESKFLAKTYSTAGTKYQLFPSDATKNGSSIYSWIKYTDGKITITPKDDKVLKVKEIQNTTEGKEGFEGYVKVEPVNPAYDTTGDITVTVNDVWGFSISQDITINIKR</sequence>
<evidence type="ECO:0000313" key="3">
    <source>
        <dbReference type="EMBL" id="KAA5391297.1"/>
    </source>
</evidence>
<evidence type="ECO:0000256" key="2">
    <source>
        <dbReference type="SAM" id="SignalP"/>
    </source>
</evidence>
<comment type="caution">
    <text evidence="3">The sequence shown here is derived from an EMBL/GenBank/DDBJ whole genome shotgun (WGS) entry which is preliminary data.</text>
</comment>
<dbReference type="EMBL" id="VVZA01000007">
    <property type="protein sequence ID" value="KAA5405463.1"/>
    <property type="molecule type" value="Genomic_DNA"/>
</dbReference>
<dbReference type="EMBL" id="VVYY01000047">
    <property type="protein sequence ID" value="KAA5391297.1"/>
    <property type="molecule type" value="Genomic_DNA"/>
</dbReference>
<dbReference type="AlphaFoldDB" id="A0A4Q5HLN5"/>
<keyword evidence="1" id="KW-0175">Coiled coil</keyword>
<reference evidence="5 6" key="1">
    <citation type="journal article" date="2019" name="Nat. Med.">
        <title>A library of human gut bacterial isolates paired with longitudinal multiomics data enables mechanistic microbiome research.</title>
        <authorList>
            <person name="Poyet M."/>
            <person name="Groussin M."/>
            <person name="Gibbons S.M."/>
            <person name="Avila-Pacheco J."/>
            <person name="Jiang X."/>
            <person name="Kearney S.M."/>
            <person name="Perrotta A.R."/>
            <person name="Berdy B."/>
            <person name="Zhao S."/>
            <person name="Lieberman T.D."/>
            <person name="Swanson P.K."/>
            <person name="Smith M."/>
            <person name="Roesemann S."/>
            <person name="Alexander J.E."/>
            <person name="Rich S.A."/>
            <person name="Livny J."/>
            <person name="Vlamakis H."/>
            <person name="Clish C."/>
            <person name="Bullock K."/>
            <person name="Deik A."/>
            <person name="Scott J."/>
            <person name="Pierce K.A."/>
            <person name="Xavier R.J."/>
            <person name="Alm E.J."/>
        </authorList>
    </citation>
    <scope>NUCLEOTIDE SEQUENCE [LARGE SCALE GENOMIC DNA]</scope>
    <source>
        <strain evidence="3 6">BIOML-A1</strain>
        <strain evidence="4 5">BIOML-A4</strain>
    </source>
</reference>
<gene>
    <name evidence="4" type="ORF">F2Y51_10615</name>
    <name evidence="3" type="ORF">F2Y58_23960</name>
</gene>
<dbReference type="Proteomes" id="UP000441162">
    <property type="component" value="Unassembled WGS sequence"/>
</dbReference>
<dbReference type="Proteomes" id="UP000481616">
    <property type="component" value="Unassembled WGS sequence"/>
</dbReference>
<dbReference type="RefSeq" id="WP_130054652.1">
    <property type="nucleotide sequence ID" value="NZ_RCXK01000051.1"/>
</dbReference>
<proteinExistence type="predicted"/>
<evidence type="ECO:0000313" key="6">
    <source>
        <dbReference type="Proteomes" id="UP000481616"/>
    </source>
</evidence>
<feature type="signal peptide" evidence="2">
    <location>
        <begin position="1"/>
        <end position="23"/>
    </location>
</feature>
<dbReference type="PROSITE" id="PS51257">
    <property type="entry name" value="PROKAR_LIPOPROTEIN"/>
    <property type="match status" value="1"/>
</dbReference>
<accession>A0A4Q5HLN5</accession>
<evidence type="ECO:0000313" key="5">
    <source>
        <dbReference type="Proteomes" id="UP000441162"/>
    </source>
</evidence>
<protein>
    <submittedName>
        <fullName evidence="3">Uncharacterized protein</fullName>
    </submittedName>
</protein>
<keyword evidence="2" id="KW-0732">Signal</keyword>
<evidence type="ECO:0000256" key="1">
    <source>
        <dbReference type="SAM" id="Coils"/>
    </source>
</evidence>
<evidence type="ECO:0000313" key="4">
    <source>
        <dbReference type="EMBL" id="KAA5405463.1"/>
    </source>
</evidence>
<feature type="coiled-coil region" evidence="1">
    <location>
        <begin position="25"/>
        <end position="52"/>
    </location>
</feature>
<feature type="chain" id="PRO_5043194626" evidence="2">
    <location>
        <begin position="24"/>
        <end position="947"/>
    </location>
</feature>
<organism evidence="3 6">
    <name type="scientific">Phocaeicola dorei</name>
    <dbReference type="NCBI Taxonomy" id="357276"/>
    <lineage>
        <taxon>Bacteria</taxon>
        <taxon>Pseudomonadati</taxon>
        <taxon>Bacteroidota</taxon>
        <taxon>Bacteroidia</taxon>
        <taxon>Bacteroidales</taxon>
        <taxon>Bacteroidaceae</taxon>
        <taxon>Phocaeicola</taxon>
    </lineage>
</organism>